<sequence>MTDHDHDDDDEGFTNVIFGPACLAVLVWLLVWLLAGLPGLGWATIAISAIAIASGLVTAAIASAGLSRRARAARAGRDAEAHMVRAVELFGSADPVTRLAGAQAVDRVAMDEPRMRGDAMRLWCAYLRRPAPVETGASVIAPLGGGDGGADRVDPAEADLRRSILLLVQRRALDWPGLEVDLSGAVLPGVDFGEATIASAVFAGTVFAEAAGFEGVTFGGRADFSGAVFAHGASLAEARFQSEVSFHEVTVGDGVLDLTAAGFLDSLYLPVPAELTGASAARPDRVHATGWTVQDGYFSPLEQPGPAFEVE</sequence>
<feature type="transmembrane region" description="Helical" evidence="1">
    <location>
        <begin position="41"/>
        <end position="67"/>
    </location>
</feature>
<evidence type="ECO:0000313" key="3">
    <source>
        <dbReference type="Proteomes" id="UP001165079"/>
    </source>
</evidence>
<dbReference type="EMBL" id="BSTX01000004">
    <property type="protein sequence ID" value="GLZ80339.1"/>
    <property type="molecule type" value="Genomic_DNA"/>
</dbReference>
<dbReference type="Pfam" id="PF13576">
    <property type="entry name" value="Pentapeptide_3"/>
    <property type="match status" value="1"/>
</dbReference>
<dbReference type="Proteomes" id="UP001165079">
    <property type="component" value="Unassembled WGS sequence"/>
</dbReference>
<protein>
    <recommendedName>
        <fullName evidence="4">Pentapeptide repeat-containing protein</fullName>
    </recommendedName>
</protein>
<keyword evidence="1" id="KW-1133">Transmembrane helix</keyword>
<evidence type="ECO:0008006" key="4">
    <source>
        <dbReference type="Google" id="ProtNLM"/>
    </source>
</evidence>
<feature type="transmembrane region" description="Helical" evidence="1">
    <location>
        <begin position="12"/>
        <end position="35"/>
    </location>
</feature>
<proteinExistence type="predicted"/>
<name>A0A9W6SNW9_9ACTN</name>
<keyword evidence="3" id="KW-1185">Reference proteome</keyword>
<reference evidence="2" key="1">
    <citation type="submission" date="2023-03" db="EMBL/GenBank/DDBJ databases">
        <title>Actinorhabdospora filicis NBRC 111898.</title>
        <authorList>
            <person name="Ichikawa N."/>
            <person name="Sato H."/>
            <person name="Tonouchi N."/>
        </authorList>
    </citation>
    <scope>NUCLEOTIDE SEQUENCE</scope>
    <source>
        <strain evidence="2">NBRC 111898</strain>
    </source>
</reference>
<dbReference type="InterPro" id="IPR001646">
    <property type="entry name" value="5peptide_repeat"/>
</dbReference>
<dbReference type="AlphaFoldDB" id="A0A9W6SNW9"/>
<gene>
    <name evidence="2" type="ORF">Afil01_51460</name>
</gene>
<organism evidence="2 3">
    <name type="scientific">Actinorhabdospora filicis</name>
    <dbReference type="NCBI Taxonomy" id="1785913"/>
    <lineage>
        <taxon>Bacteria</taxon>
        <taxon>Bacillati</taxon>
        <taxon>Actinomycetota</taxon>
        <taxon>Actinomycetes</taxon>
        <taxon>Micromonosporales</taxon>
        <taxon>Micromonosporaceae</taxon>
        <taxon>Actinorhabdospora</taxon>
    </lineage>
</organism>
<comment type="caution">
    <text evidence="2">The sequence shown here is derived from an EMBL/GenBank/DDBJ whole genome shotgun (WGS) entry which is preliminary data.</text>
</comment>
<evidence type="ECO:0000256" key="1">
    <source>
        <dbReference type="SAM" id="Phobius"/>
    </source>
</evidence>
<accession>A0A9W6SNW9</accession>
<evidence type="ECO:0000313" key="2">
    <source>
        <dbReference type="EMBL" id="GLZ80339.1"/>
    </source>
</evidence>
<keyword evidence="1" id="KW-0472">Membrane</keyword>
<keyword evidence="1" id="KW-0812">Transmembrane</keyword>
<dbReference type="RefSeq" id="WP_285665499.1">
    <property type="nucleotide sequence ID" value="NZ_BSTX01000004.1"/>
</dbReference>
<dbReference type="Gene3D" id="2.160.20.80">
    <property type="entry name" value="E3 ubiquitin-protein ligase SopA"/>
    <property type="match status" value="1"/>
</dbReference>